<evidence type="ECO:0000313" key="2">
    <source>
        <dbReference type="Proteomes" id="UP000770717"/>
    </source>
</evidence>
<organism evidence="1 2">
    <name type="scientific">Eleutherodactylus coqui</name>
    <name type="common">Puerto Rican coqui</name>
    <dbReference type="NCBI Taxonomy" id="57060"/>
    <lineage>
        <taxon>Eukaryota</taxon>
        <taxon>Metazoa</taxon>
        <taxon>Chordata</taxon>
        <taxon>Craniata</taxon>
        <taxon>Vertebrata</taxon>
        <taxon>Euteleostomi</taxon>
        <taxon>Amphibia</taxon>
        <taxon>Batrachia</taxon>
        <taxon>Anura</taxon>
        <taxon>Neobatrachia</taxon>
        <taxon>Hyloidea</taxon>
        <taxon>Eleutherodactylidae</taxon>
        <taxon>Eleutherodactylinae</taxon>
        <taxon>Eleutherodactylus</taxon>
        <taxon>Eleutherodactylus</taxon>
    </lineage>
</organism>
<dbReference type="EMBL" id="WNTK01051131">
    <property type="protein sequence ID" value="KAG9460638.1"/>
    <property type="molecule type" value="Genomic_DNA"/>
</dbReference>
<reference evidence="1" key="1">
    <citation type="thesis" date="2020" institute="ProQuest LLC" country="789 East Eisenhower Parkway, Ann Arbor, MI, USA">
        <title>Comparative Genomics and Chromosome Evolution.</title>
        <authorList>
            <person name="Mudd A.B."/>
        </authorList>
    </citation>
    <scope>NUCLEOTIDE SEQUENCE</scope>
    <source>
        <strain evidence="1">HN-11 Male</strain>
        <tissue evidence="1">Kidney and liver</tissue>
    </source>
</reference>
<name>A0A8J6BDU3_ELECQ</name>
<dbReference type="Proteomes" id="UP000770717">
    <property type="component" value="Unassembled WGS sequence"/>
</dbReference>
<accession>A0A8J6BDU3</accession>
<protein>
    <submittedName>
        <fullName evidence="1">Uncharacterized protein</fullName>
    </submittedName>
</protein>
<evidence type="ECO:0000313" key="1">
    <source>
        <dbReference type="EMBL" id="KAG9460638.1"/>
    </source>
</evidence>
<dbReference type="AlphaFoldDB" id="A0A8J6BDU3"/>
<proteinExistence type="predicted"/>
<keyword evidence="2" id="KW-1185">Reference proteome</keyword>
<comment type="caution">
    <text evidence="1">The sequence shown here is derived from an EMBL/GenBank/DDBJ whole genome shotgun (WGS) entry which is preliminary data.</text>
</comment>
<sequence length="80" mass="9379">MALVCPVMCMRVRCEDFHCTIFTHVKSAYDYCNFYRSDVMGFKLKSLKWLPRWSIWTPSGQFLTYWGSMSAGKKIGVHET</sequence>
<gene>
    <name evidence="1" type="ORF">GDO78_020519</name>
</gene>